<accession>M3C1N4</accession>
<evidence type="ECO:0000313" key="2">
    <source>
        <dbReference type="EMBL" id="EMF14221.1"/>
    </source>
</evidence>
<dbReference type="GeneID" id="27905952"/>
<proteinExistence type="inferred from homology"/>
<sequence>MKGRLLLDRRLPAGSPLLEIDRTVKTEIFRPWNFTPSVWNEHPSLGRVDKLWDEKAGKCYKYHFFMIPIDQGAPYGLDPRTNVVFKDMPGPVSEGFPVMLEAIHHLHCLDALRRKLFMNREWYKENWATFANPGIEDAHTSHCLDMIRQVLTCRADIGILGWKWVAVSNNLPDFARPHQCVSYASVLDWAQKHAMPEMFQAYEKHQAPPSDAIFADWELFHGDLGDLNRWLTPASHKTGGEEKHT</sequence>
<dbReference type="Proteomes" id="UP000016931">
    <property type="component" value="Unassembled WGS sequence"/>
</dbReference>
<name>M3C1N4_SPHMS</name>
<keyword evidence="3" id="KW-1185">Reference proteome</keyword>
<dbReference type="eggNOG" id="ENOG502TH99">
    <property type="taxonomic scope" value="Eukaryota"/>
</dbReference>
<dbReference type="PANTHER" id="PTHR33365:SF13">
    <property type="entry name" value="TAT PATHWAY SIGNAL SEQUENCE"/>
    <property type="match status" value="1"/>
</dbReference>
<dbReference type="OMA" id="KHAMPEM"/>
<dbReference type="HOGENOM" id="CLU_042941_6_0_1"/>
<protein>
    <submittedName>
        <fullName evidence="2">Uncharacterized protein</fullName>
    </submittedName>
</protein>
<dbReference type="OrthoDB" id="3687641at2759"/>
<dbReference type="STRING" id="692275.M3C1N4"/>
<dbReference type="RefSeq" id="XP_016762342.1">
    <property type="nucleotide sequence ID" value="XM_016908815.1"/>
</dbReference>
<evidence type="ECO:0000313" key="3">
    <source>
        <dbReference type="Proteomes" id="UP000016931"/>
    </source>
</evidence>
<dbReference type="Pfam" id="PF11807">
    <property type="entry name" value="UstYa"/>
    <property type="match status" value="1"/>
</dbReference>
<reference evidence="2 3" key="1">
    <citation type="journal article" date="2012" name="PLoS Pathog.">
        <title>Diverse lifestyles and strategies of plant pathogenesis encoded in the genomes of eighteen Dothideomycetes fungi.</title>
        <authorList>
            <person name="Ohm R.A."/>
            <person name="Feau N."/>
            <person name="Henrissat B."/>
            <person name="Schoch C.L."/>
            <person name="Horwitz B.A."/>
            <person name="Barry K.W."/>
            <person name="Condon B.J."/>
            <person name="Copeland A.C."/>
            <person name="Dhillon B."/>
            <person name="Glaser F."/>
            <person name="Hesse C.N."/>
            <person name="Kosti I."/>
            <person name="LaButti K."/>
            <person name="Lindquist E.A."/>
            <person name="Lucas S."/>
            <person name="Salamov A.A."/>
            <person name="Bradshaw R.E."/>
            <person name="Ciuffetti L."/>
            <person name="Hamelin R.C."/>
            <person name="Kema G.H.J."/>
            <person name="Lawrence C."/>
            <person name="Scott J.A."/>
            <person name="Spatafora J.W."/>
            <person name="Turgeon B.G."/>
            <person name="de Wit P.J.G.M."/>
            <person name="Zhong S."/>
            <person name="Goodwin S.B."/>
            <person name="Grigoriev I.V."/>
        </authorList>
    </citation>
    <scope>NUCLEOTIDE SEQUENCE [LARGE SCALE GENOMIC DNA]</scope>
    <source>
        <strain evidence="2 3">SO2202</strain>
    </source>
</reference>
<dbReference type="PANTHER" id="PTHR33365">
    <property type="entry name" value="YALI0B05434P"/>
    <property type="match status" value="1"/>
</dbReference>
<gene>
    <name evidence="2" type="ORF">SEPMUDRAFT_41139</name>
</gene>
<organism evidence="2 3">
    <name type="scientific">Sphaerulina musiva (strain SO2202)</name>
    <name type="common">Poplar stem canker fungus</name>
    <name type="synonym">Septoria musiva</name>
    <dbReference type="NCBI Taxonomy" id="692275"/>
    <lineage>
        <taxon>Eukaryota</taxon>
        <taxon>Fungi</taxon>
        <taxon>Dikarya</taxon>
        <taxon>Ascomycota</taxon>
        <taxon>Pezizomycotina</taxon>
        <taxon>Dothideomycetes</taxon>
        <taxon>Dothideomycetidae</taxon>
        <taxon>Mycosphaerellales</taxon>
        <taxon>Mycosphaerellaceae</taxon>
        <taxon>Sphaerulina</taxon>
    </lineage>
</organism>
<dbReference type="AlphaFoldDB" id="M3C1N4"/>
<dbReference type="InterPro" id="IPR021765">
    <property type="entry name" value="UstYa-like"/>
</dbReference>
<dbReference type="EMBL" id="KB456262">
    <property type="protein sequence ID" value="EMF14221.1"/>
    <property type="molecule type" value="Genomic_DNA"/>
</dbReference>
<dbReference type="GO" id="GO:0043386">
    <property type="term" value="P:mycotoxin biosynthetic process"/>
    <property type="evidence" value="ECO:0007669"/>
    <property type="project" value="InterPro"/>
</dbReference>
<evidence type="ECO:0000256" key="1">
    <source>
        <dbReference type="ARBA" id="ARBA00035112"/>
    </source>
</evidence>
<comment type="similarity">
    <text evidence="1">Belongs to the ustYa family.</text>
</comment>